<dbReference type="Proteomes" id="UP000034181">
    <property type="component" value="Unassembled WGS sequence"/>
</dbReference>
<reference evidence="1 2" key="1">
    <citation type="journal article" date="2015" name="Nature">
        <title>rRNA introns, odd ribosomes, and small enigmatic genomes across a large radiation of phyla.</title>
        <authorList>
            <person name="Brown C.T."/>
            <person name="Hug L.A."/>
            <person name="Thomas B.C."/>
            <person name="Sharon I."/>
            <person name="Castelle C.J."/>
            <person name="Singh A."/>
            <person name="Wilkins M.J."/>
            <person name="Williams K.H."/>
            <person name="Banfield J.F."/>
        </authorList>
    </citation>
    <scope>NUCLEOTIDE SEQUENCE [LARGE SCALE GENOMIC DNA]</scope>
</reference>
<name>A0A0G0K813_9BACT</name>
<dbReference type="InterPro" id="IPR035069">
    <property type="entry name" value="TTHA1013/TTHA0281-like"/>
</dbReference>
<sequence length="90" mass="9941">MKQNIANYTVVIDKEKRTGTNKDCYTALVPRLGIATEADSLEQAKKDIKKLVQFHVECLSEEGSEIPVENGESFITKVAAFLPSKTRLAA</sequence>
<evidence type="ECO:0000313" key="1">
    <source>
        <dbReference type="EMBL" id="KKQ74987.1"/>
    </source>
</evidence>
<proteinExistence type="predicted"/>
<organism evidence="1 2">
    <name type="scientific">Candidatus Woesebacteria bacterium GW2011_GWB1_38_5b</name>
    <dbReference type="NCBI Taxonomy" id="1618569"/>
    <lineage>
        <taxon>Bacteria</taxon>
        <taxon>Candidatus Woeseibacteriota</taxon>
    </lineage>
</organism>
<evidence type="ECO:0008006" key="3">
    <source>
        <dbReference type="Google" id="ProtNLM"/>
    </source>
</evidence>
<gene>
    <name evidence="1" type="ORF">US96_C0019G0001</name>
</gene>
<comment type="caution">
    <text evidence="1">The sequence shown here is derived from an EMBL/GenBank/DDBJ whole genome shotgun (WGS) entry which is preliminary data.</text>
</comment>
<accession>A0A0G0K813</accession>
<dbReference type="AlphaFoldDB" id="A0A0G0K813"/>
<evidence type="ECO:0000313" key="2">
    <source>
        <dbReference type="Proteomes" id="UP000034181"/>
    </source>
</evidence>
<dbReference type="SUPFAM" id="SSF143100">
    <property type="entry name" value="TTHA1013/TTHA0281-like"/>
    <property type="match status" value="1"/>
</dbReference>
<protein>
    <recommendedName>
        <fullName evidence="3">HicB-like antitoxin of toxin-antitoxin system domain-containing protein</fullName>
    </recommendedName>
</protein>
<dbReference type="Gene3D" id="3.30.160.250">
    <property type="match status" value="1"/>
</dbReference>
<dbReference type="EMBL" id="LBUZ01000019">
    <property type="protein sequence ID" value="KKQ74987.1"/>
    <property type="molecule type" value="Genomic_DNA"/>
</dbReference>